<sequence length="785" mass="86227">MGVMMLLLLGCELTGKALGCKEGERLGQLNVKAAFNFPNGTALPTWRADKEDCCQWERINCSNIRNTMQVTKLQLSGLPQPRSLDAGALFPSGLCELASLETLSISGNELAGSIPRCLFNMTTLHTLDLSYNHFGGAIPPSLFSSLKLLESLSLSGNAFEGSFSFSSLLVLFCLSNCIPSSRHGFVPSFLMEQHDLEVFELFNCRLEGQLPSWLLENNTNLGYFNLMGSSFSGHFSLNSSLTNYNMWLIDVASNSLEGELPSYFSYVFPNLGDLNVSRNSMQGRIPSSLCHSPTASNLRMLDLSTNRFIGELPEKLMRCEILGILILANNNLRGQVLPRVANLSLLTYLSLSDNQFYGEISTGLLNSPSLSFLDMSSNNLSGVIPDWIGDLQELSVLSLADNSIEGTLPLSFCKLQKLEFLNLAGNDIGPSIPSCVNVSALKHLHLERMNLKGSLPQFLQAASSIVTLSLSSNALSGGIPSWIGSLSTLRVLLLAGNSFEGLMPQELCQLHNISIMDLSHNHLSGRIPSYFNKLAFGSSQVPDGTFTISGYGFTWAVVFSFPYVSTPQEGGDAVEVLFTSKHRLESYGGRVLPVMSGLDLSCNNLSGSIPLQLGNLSDIRSLNLSYNHLSGSIPVTISNLDQIECLDLSHNNLSGEIPQRLIELYRLSTFSVAYNNLSGRTPEPKYQFATFFRESYEGNSFLCGWQLGNCRSSGGLPLTPPPAEHQEDIFRTAFRWSFAGSYAMAFIGTVFTLCLSSYFWTLFFDFVYRHIPSSCAFIDRLFPMH</sequence>
<keyword evidence="4 11" id="KW-0812">Transmembrane</keyword>
<feature type="signal peptide" evidence="12">
    <location>
        <begin position="1"/>
        <end position="19"/>
    </location>
</feature>
<evidence type="ECO:0000256" key="8">
    <source>
        <dbReference type="ARBA" id="ARBA00023136"/>
    </source>
</evidence>
<keyword evidence="14" id="KW-1185">Reference proteome</keyword>
<dbReference type="SUPFAM" id="SSF52058">
    <property type="entry name" value="L domain-like"/>
    <property type="match status" value="3"/>
</dbReference>
<reference evidence="15" key="2">
    <citation type="submission" date="2025-08" db="UniProtKB">
        <authorList>
            <consortium name="RefSeq"/>
        </authorList>
    </citation>
    <scope>IDENTIFICATION</scope>
    <source>
        <tissue evidence="15">Leaf</tissue>
    </source>
</reference>
<evidence type="ECO:0000259" key="13">
    <source>
        <dbReference type="Pfam" id="PF08263"/>
    </source>
</evidence>
<dbReference type="FunFam" id="3.80.10.10:FF:000233">
    <property type="entry name" value="Leucine-rich repeat receptor-like protein kinase TDR"/>
    <property type="match status" value="1"/>
</dbReference>
<dbReference type="InterPro" id="IPR032675">
    <property type="entry name" value="LRR_dom_sf"/>
</dbReference>
<dbReference type="GO" id="GO:0005886">
    <property type="term" value="C:plasma membrane"/>
    <property type="evidence" value="ECO:0007669"/>
    <property type="project" value="UniProtKB-SubCell"/>
</dbReference>
<feature type="domain" description="Leucine-rich repeat-containing N-terminal plant-type" evidence="13">
    <location>
        <begin position="29"/>
        <end position="62"/>
    </location>
</feature>
<evidence type="ECO:0000256" key="2">
    <source>
        <dbReference type="ARBA" id="ARBA00009592"/>
    </source>
</evidence>
<evidence type="ECO:0000256" key="5">
    <source>
        <dbReference type="ARBA" id="ARBA00022729"/>
    </source>
</evidence>
<accession>A0A6P8CRD6</accession>
<evidence type="ECO:0000313" key="14">
    <source>
        <dbReference type="Proteomes" id="UP000515151"/>
    </source>
</evidence>
<keyword evidence="6" id="KW-0677">Repeat</keyword>
<evidence type="ECO:0000313" key="15">
    <source>
        <dbReference type="RefSeq" id="XP_031387102.1"/>
    </source>
</evidence>
<organism evidence="14 15">
    <name type="scientific">Punica granatum</name>
    <name type="common">Pomegranate</name>
    <dbReference type="NCBI Taxonomy" id="22663"/>
    <lineage>
        <taxon>Eukaryota</taxon>
        <taxon>Viridiplantae</taxon>
        <taxon>Streptophyta</taxon>
        <taxon>Embryophyta</taxon>
        <taxon>Tracheophyta</taxon>
        <taxon>Spermatophyta</taxon>
        <taxon>Magnoliopsida</taxon>
        <taxon>eudicotyledons</taxon>
        <taxon>Gunneridae</taxon>
        <taxon>Pentapetalae</taxon>
        <taxon>rosids</taxon>
        <taxon>malvids</taxon>
        <taxon>Myrtales</taxon>
        <taxon>Lythraceae</taxon>
        <taxon>Punica</taxon>
    </lineage>
</organism>
<keyword evidence="7 11" id="KW-1133">Transmembrane helix</keyword>
<feature type="transmembrane region" description="Helical" evidence="11">
    <location>
        <begin position="742"/>
        <end position="764"/>
    </location>
</feature>
<comment type="subcellular location">
    <subcellularLocation>
        <location evidence="1">Cell membrane</location>
        <topology evidence="1">Single-pass type I membrane protein</topology>
    </subcellularLocation>
</comment>
<evidence type="ECO:0000256" key="4">
    <source>
        <dbReference type="ARBA" id="ARBA00022692"/>
    </source>
</evidence>
<dbReference type="OrthoDB" id="4691307at2759"/>
<dbReference type="PANTHER" id="PTHR48062">
    <property type="entry name" value="RECEPTOR-LIKE PROTEIN 14"/>
    <property type="match status" value="1"/>
</dbReference>
<dbReference type="Pfam" id="PF13855">
    <property type="entry name" value="LRR_8"/>
    <property type="match status" value="3"/>
</dbReference>
<dbReference type="FunFam" id="3.80.10.10:FF:000111">
    <property type="entry name" value="LRR receptor-like serine/threonine-protein kinase ERECTA"/>
    <property type="match status" value="1"/>
</dbReference>
<keyword evidence="9" id="KW-0675">Receptor</keyword>
<protein>
    <submittedName>
        <fullName evidence="15">Receptor-like protein 1</fullName>
    </submittedName>
</protein>
<evidence type="ECO:0000256" key="11">
    <source>
        <dbReference type="SAM" id="Phobius"/>
    </source>
</evidence>
<dbReference type="InterPro" id="IPR051502">
    <property type="entry name" value="RLP_Defense_Trigger"/>
</dbReference>
<evidence type="ECO:0000256" key="6">
    <source>
        <dbReference type="ARBA" id="ARBA00022737"/>
    </source>
</evidence>
<evidence type="ECO:0000256" key="7">
    <source>
        <dbReference type="ARBA" id="ARBA00022989"/>
    </source>
</evidence>
<dbReference type="AlphaFoldDB" id="A0A6P8CRD6"/>
<keyword evidence="5 12" id="KW-0732">Signal</keyword>
<dbReference type="InterPro" id="IPR013210">
    <property type="entry name" value="LRR_N_plant-typ"/>
</dbReference>
<dbReference type="InterPro" id="IPR003591">
    <property type="entry name" value="Leu-rich_rpt_typical-subtyp"/>
</dbReference>
<evidence type="ECO:0000256" key="3">
    <source>
        <dbReference type="ARBA" id="ARBA00022614"/>
    </source>
</evidence>
<keyword evidence="3" id="KW-0433">Leucine-rich repeat</keyword>
<gene>
    <name evidence="15" type="primary">LOC116200396</name>
</gene>
<comment type="similarity">
    <text evidence="2">Belongs to the RLP family.</text>
</comment>
<dbReference type="SMART" id="SM00369">
    <property type="entry name" value="LRR_TYP"/>
    <property type="match status" value="9"/>
</dbReference>
<dbReference type="PANTHER" id="PTHR48062:SF21">
    <property type="entry name" value="RECEPTOR-LIKE PROTEIN 12"/>
    <property type="match status" value="1"/>
</dbReference>
<dbReference type="RefSeq" id="XP_031387102.1">
    <property type="nucleotide sequence ID" value="XM_031531242.1"/>
</dbReference>
<dbReference type="Pfam" id="PF08263">
    <property type="entry name" value="LRRNT_2"/>
    <property type="match status" value="1"/>
</dbReference>
<dbReference type="Proteomes" id="UP000515151">
    <property type="component" value="Chromosome 3"/>
</dbReference>
<evidence type="ECO:0000256" key="1">
    <source>
        <dbReference type="ARBA" id="ARBA00004251"/>
    </source>
</evidence>
<proteinExistence type="inferred from homology"/>
<keyword evidence="8 11" id="KW-0472">Membrane</keyword>
<dbReference type="GO" id="GO:0009791">
    <property type="term" value="P:post-embryonic development"/>
    <property type="evidence" value="ECO:0007669"/>
    <property type="project" value="UniProtKB-ARBA"/>
</dbReference>
<dbReference type="Gene3D" id="3.80.10.10">
    <property type="entry name" value="Ribonuclease Inhibitor"/>
    <property type="match status" value="2"/>
</dbReference>
<evidence type="ECO:0000256" key="9">
    <source>
        <dbReference type="ARBA" id="ARBA00023170"/>
    </source>
</evidence>
<evidence type="ECO:0000256" key="10">
    <source>
        <dbReference type="ARBA" id="ARBA00023180"/>
    </source>
</evidence>
<feature type="chain" id="PRO_5027581083" evidence="12">
    <location>
        <begin position="20"/>
        <end position="785"/>
    </location>
</feature>
<dbReference type="Pfam" id="PF00560">
    <property type="entry name" value="LRR_1"/>
    <property type="match status" value="3"/>
</dbReference>
<evidence type="ECO:0000256" key="12">
    <source>
        <dbReference type="SAM" id="SignalP"/>
    </source>
</evidence>
<dbReference type="InterPro" id="IPR001611">
    <property type="entry name" value="Leu-rich_rpt"/>
</dbReference>
<reference evidence="14" key="1">
    <citation type="journal article" date="2020" name="Plant Biotechnol. J.">
        <title>The pomegranate (Punica granatum L.) draft genome dissects genetic divergence between soft- and hard-seeded cultivars.</title>
        <authorList>
            <person name="Luo X."/>
            <person name="Li H."/>
            <person name="Wu Z."/>
            <person name="Yao W."/>
            <person name="Zhao P."/>
            <person name="Cao D."/>
            <person name="Yu H."/>
            <person name="Li K."/>
            <person name="Poudel K."/>
            <person name="Zhao D."/>
            <person name="Zhang F."/>
            <person name="Xia X."/>
            <person name="Chen L."/>
            <person name="Wang Q."/>
            <person name="Jing D."/>
            <person name="Cao S."/>
        </authorList>
    </citation>
    <scope>NUCLEOTIDE SEQUENCE [LARGE SCALE GENOMIC DNA]</scope>
    <source>
        <strain evidence="14">cv. Tunisia</strain>
    </source>
</reference>
<dbReference type="GeneID" id="116200396"/>
<name>A0A6P8CRD6_PUNGR</name>
<dbReference type="PRINTS" id="PR00019">
    <property type="entry name" value="LEURICHRPT"/>
</dbReference>
<keyword evidence="10" id="KW-0325">Glycoprotein</keyword>